<protein>
    <submittedName>
        <fullName evidence="1">Uncharacterized protein</fullName>
    </submittedName>
</protein>
<reference evidence="1" key="1">
    <citation type="submission" date="2021-07" db="EMBL/GenBank/DDBJ databases">
        <authorList>
            <person name="Branca A.L. A."/>
        </authorList>
    </citation>
    <scope>NUCLEOTIDE SEQUENCE</scope>
</reference>
<organism evidence="1 2">
    <name type="scientific">Penicillium salamii</name>
    <dbReference type="NCBI Taxonomy" id="1612424"/>
    <lineage>
        <taxon>Eukaryota</taxon>
        <taxon>Fungi</taxon>
        <taxon>Dikarya</taxon>
        <taxon>Ascomycota</taxon>
        <taxon>Pezizomycotina</taxon>
        <taxon>Eurotiomycetes</taxon>
        <taxon>Eurotiomycetidae</taxon>
        <taxon>Eurotiales</taxon>
        <taxon>Aspergillaceae</taxon>
        <taxon>Penicillium</taxon>
    </lineage>
</organism>
<evidence type="ECO:0000313" key="1">
    <source>
        <dbReference type="EMBL" id="CAG8387535.1"/>
    </source>
</evidence>
<gene>
    <name evidence="1" type="ORF">PSALAMII_LOCUS6388</name>
</gene>
<comment type="caution">
    <text evidence="1">The sequence shown here is derived from an EMBL/GenBank/DDBJ whole genome shotgun (WGS) entry which is preliminary data.</text>
</comment>
<dbReference type="OrthoDB" id="4363545at2759"/>
<dbReference type="EMBL" id="CAJVPG010000277">
    <property type="protein sequence ID" value="CAG8387535.1"/>
    <property type="molecule type" value="Genomic_DNA"/>
</dbReference>
<sequence length="178" mass="19977">MASSGLVRGQPMNVQADHGFEHGPVEYKGQQVILTARPDYGVWYGTNEALCLNVLIVEAKKSDIEAGAAQALGYMGCIHRERKRWPKRDATVYGMATTGTMFWFLKISNDSKWSHRITQSFEDPFNQPLGLLVHLFRRAAMTSPTHSKESSSESYEQEETSLLASVMKTVNEDVEMSE</sequence>
<dbReference type="AlphaFoldDB" id="A0A9W4JEI8"/>
<proteinExistence type="predicted"/>
<accession>A0A9W4JEI8</accession>
<name>A0A9W4JEI8_9EURO</name>
<evidence type="ECO:0000313" key="2">
    <source>
        <dbReference type="Proteomes" id="UP001152649"/>
    </source>
</evidence>
<dbReference type="Proteomes" id="UP001152649">
    <property type="component" value="Unassembled WGS sequence"/>
</dbReference>
<keyword evidence="2" id="KW-1185">Reference proteome</keyword>